<evidence type="ECO:0000313" key="4">
    <source>
        <dbReference type="Proteomes" id="UP000799539"/>
    </source>
</evidence>
<dbReference type="OrthoDB" id="21499at2759"/>
<feature type="compositionally biased region" description="Basic and acidic residues" evidence="1">
    <location>
        <begin position="157"/>
        <end position="174"/>
    </location>
</feature>
<protein>
    <recommendedName>
        <fullName evidence="2">DUF4211 domain-containing protein</fullName>
    </recommendedName>
</protein>
<feature type="domain" description="DUF4211" evidence="2">
    <location>
        <begin position="270"/>
        <end position="403"/>
    </location>
</feature>
<feature type="compositionally biased region" description="Low complexity" evidence="1">
    <location>
        <begin position="11"/>
        <end position="22"/>
    </location>
</feature>
<dbReference type="AlphaFoldDB" id="A0A6A6FIJ8"/>
<dbReference type="InterPro" id="IPR025451">
    <property type="entry name" value="DUF4211"/>
</dbReference>
<dbReference type="Pfam" id="PF13926">
    <property type="entry name" value="DUF4211"/>
    <property type="match status" value="1"/>
</dbReference>
<keyword evidence="4" id="KW-1185">Reference proteome</keyword>
<evidence type="ECO:0000259" key="2">
    <source>
        <dbReference type="Pfam" id="PF13926"/>
    </source>
</evidence>
<evidence type="ECO:0000256" key="1">
    <source>
        <dbReference type="SAM" id="MobiDB-lite"/>
    </source>
</evidence>
<evidence type="ECO:0000313" key="3">
    <source>
        <dbReference type="EMBL" id="KAF2213084.1"/>
    </source>
</evidence>
<feature type="region of interest" description="Disordered" evidence="1">
    <location>
        <begin position="1"/>
        <end position="253"/>
    </location>
</feature>
<name>A0A6A6FIJ8_9PEZI</name>
<organism evidence="3 4">
    <name type="scientific">Cercospora zeae-maydis SCOH1-5</name>
    <dbReference type="NCBI Taxonomy" id="717836"/>
    <lineage>
        <taxon>Eukaryota</taxon>
        <taxon>Fungi</taxon>
        <taxon>Dikarya</taxon>
        <taxon>Ascomycota</taxon>
        <taxon>Pezizomycotina</taxon>
        <taxon>Dothideomycetes</taxon>
        <taxon>Dothideomycetidae</taxon>
        <taxon>Mycosphaerellales</taxon>
        <taxon>Mycosphaerellaceae</taxon>
        <taxon>Cercospora</taxon>
    </lineage>
</organism>
<dbReference type="PANTHER" id="PTHR14689:SF0">
    <property type="entry name" value="COILED-COIL DOMAIN-CONTAINING PROTEIN 82"/>
    <property type="match status" value="1"/>
</dbReference>
<gene>
    <name evidence="3" type="ORF">CERZMDRAFT_40055</name>
</gene>
<reference evidence="3" key="1">
    <citation type="journal article" date="2020" name="Stud. Mycol.">
        <title>101 Dothideomycetes genomes: a test case for predicting lifestyles and emergence of pathogens.</title>
        <authorList>
            <person name="Haridas S."/>
            <person name="Albert R."/>
            <person name="Binder M."/>
            <person name="Bloem J."/>
            <person name="Labutti K."/>
            <person name="Salamov A."/>
            <person name="Andreopoulos B."/>
            <person name="Baker S."/>
            <person name="Barry K."/>
            <person name="Bills G."/>
            <person name="Bluhm B."/>
            <person name="Cannon C."/>
            <person name="Castanera R."/>
            <person name="Culley D."/>
            <person name="Daum C."/>
            <person name="Ezra D."/>
            <person name="Gonzalez J."/>
            <person name="Henrissat B."/>
            <person name="Kuo A."/>
            <person name="Liang C."/>
            <person name="Lipzen A."/>
            <person name="Lutzoni F."/>
            <person name="Magnuson J."/>
            <person name="Mondo S."/>
            <person name="Nolan M."/>
            <person name="Ohm R."/>
            <person name="Pangilinan J."/>
            <person name="Park H.-J."/>
            <person name="Ramirez L."/>
            <person name="Alfaro M."/>
            <person name="Sun H."/>
            <person name="Tritt A."/>
            <person name="Yoshinaga Y."/>
            <person name="Zwiers L.-H."/>
            <person name="Turgeon B."/>
            <person name="Goodwin S."/>
            <person name="Spatafora J."/>
            <person name="Crous P."/>
            <person name="Grigoriev I."/>
        </authorList>
    </citation>
    <scope>NUCLEOTIDE SEQUENCE</scope>
    <source>
        <strain evidence="3">SCOH1-5</strain>
    </source>
</reference>
<dbReference type="EMBL" id="ML992671">
    <property type="protein sequence ID" value="KAF2213084.1"/>
    <property type="molecule type" value="Genomic_DNA"/>
</dbReference>
<feature type="compositionally biased region" description="Low complexity" evidence="1">
    <location>
        <begin position="175"/>
        <end position="194"/>
    </location>
</feature>
<sequence length="546" mass="61575">MVELSSESDSDPPSAKKVLSSAKKVKDNGRSKDKKGRFTRSSQWPVVLSDSEQEGIVVAKKSTADDPSGDESSGDDMPTTKGRMPRKRKRRLSDDDFISDSPPSAVDSDDDVTEVRTSKRKRLQQTGDEEEEEGGGESGGETTHQTVKTPRRKLAKRPRELSQREKDDLAKDLADLGSSSDARSSPQPPRSTQSVEKYARQKALARLKRKRGRTLDMVSEAPEGLENGEGSEHEGWEHDAESAASDNETEEAAPPMSTYQMFRANEEDEDFLVEEDDDDPLGIPEGMPLEFTRYASMRGKELFKFAILWMVQKKINPGFNMNAPIFNLTFKKLDDEVRGLAASKFTSSAWTADFTTALQARPEIAYHKSPIPLRDKCDACNRSQHPATYEVQFQKKPYSRETLDAVDDQDEDEDEDEDSDSHDEDDNAGDTPDYDAQGRQVLPENTIFYCGRFCMSNAITAHALSHWKYQLYDVVVTWLDHAGYLKPEKIVKRDKLSTNKREKRGRKILKRMETEGEIRSLWKTFRESIDAARDSKTQGRYGGNSP</sequence>
<proteinExistence type="predicted"/>
<feature type="compositionally biased region" description="Basic and acidic residues" evidence="1">
    <location>
        <begin position="230"/>
        <end position="241"/>
    </location>
</feature>
<accession>A0A6A6FIJ8</accession>
<feature type="region of interest" description="Disordered" evidence="1">
    <location>
        <begin position="400"/>
        <end position="437"/>
    </location>
</feature>
<dbReference type="PANTHER" id="PTHR14689">
    <property type="entry name" value="PHORBOL-ESTER_DAG-TYPE DOMAIN-CONTAINING PROTEIN"/>
    <property type="match status" value="1"/>
</dbReference>
<dbReference type="GO" id="GO:0005634">
    <property type="term" value="C:nucleus"/>
    <property type="evidence" value="ECO:0007669"/>
    <property type="project" value="TreeGrafter"/>
</dbReference>
<dbReference type="Proteomes" id="UP000799539">
    <property type="component" value="Unassembled WGS sequence"/>
</dbReference>
<feature type="compositionally biased region" description="Acidic residues" evidence="1">
    <location>
        <begin position="1"/>
        <end position="10"/>
    </location>
</feature>
<feature type="compositionally biased region" description="Basic residues" evidence="1">
    <location>
        <begin position="203"/>
        <end position="212"/>
    </location>
</feature>
<feature type="compositionally biased region" description="Acidic residues" evidence="1">
    <location>
        <begin position="404"/>
        <end position="428"/>
    </location>
</feature>